<protein>
    <submittedName>
        <fullName evidence="1">Uncharacterized protein</fullName>
    </submittedName>
</protein>
<name>A0A0F9TGF6_9ZZZZ</name>
<reference evidence="1" key="1">
    <citation type="journal article" date="2015" name="Nature">
        <title>Complex archaea that bridge the gap between prokaryotes and eukaryotes.</title>
        <authorList>
            <person name="Spang A."/>
            <person name="Saw J.H."/>
            <person name="Jorgensen S.L."/>
            <person name="Zaremba-Niedzwiedzka K."/>
            <person name="Martijn J."/>
            <person name="Lind A.E."/>
            <person name="van Eijk R."/>
            <person name="Schleper C."/>
            <person name="Guy L."/>
            <person name="Ettema T.J."/>
        </authorList>
    </citation>
    <scope>NUCLEOTIDE SEQUENCE</scope>
</reference>
<dbReference type="AlphaFoldDB" id="A0A0F9TGF6"/>
<dbReference type="EMBL" id="LAZR01000265">
    <property type="protein sequence ID" value="KKN78324.1"/>
    <property type="molecule type" value="Genomic_DNA"/>
</dbReference>
<organism evidence="1">
    <name type="scientific">marine sediment metagenome</name>
    <dbReference type="NCBI Taxonomy" id="412755"/>
    <lineage>
        <taxon>unclassified sequences</taxon>
        <taxon>metagenomes</taxon>
        <taxon>ecological metagenomes</taxon>
    </lineage>
</organism>
<gene>
    <name evidence="1" type="ORF">LCGC14_0351830</name>
</gene>
<comment type="caution">
    <text evidence="1">The sequence shown here is derived from an EMBL/GenBank/DDBJ whole genome shotgun (WGS) entry which is preliminary data.</text>
</comment>
<sequence length="93" mass="10669">MKRFSMSWYDDIKPLKKYGGCHKLPDSWDSDYVMVLARIAKEKRITSDVSMTEYDNTELDAYGVGEIISQVSLTEIWDHIDANGDIEDLVGTF</sequence>
<accession>A0A0F9TGF6</accession>
<proteinExistence type="predicted"/>
<evidence type="ECO:0000313" key="1">
    <source>
        <dbReference type="EMBL" id="KKN78324.1"/>
    </source>
</evidence>